<keyword evidence="5" id="KW-0812">Transmembrane</keyword>
<dbReference type="InterPro" id="IPR003591">
    <property type="entry name" value="Leu-rich_rpt_typical-subtyp"/>
</dbReference>
<dbReference type="SUPFAM" id="SSF52058">
    <property type="entry name" value="L domain-like"/>
    <property type="match status" value="1"/>
</dbReference>
<keyword evidence="2" id="KW-0677">Repeat</keyword>
<dbReference type="PANTHER" id="PTHR24366:SF96">
    <property type="entry name" value="LEUCINE RICH REPEAT CONTAINING 53"/>
    <property type="match status" value="1"/>
</dbReference>
<gene>
    <name evidence="8" type="primary">LOC106151046</name>
</gene>
<dbReference type="InterPro" id="IPR001611">
    <property type="entry name" value="Leu-rich_rpt"/>
</dbReference>
<evidence type="ECO:0000313" key="8">
    <source>
        <dbReference type="RefSeq" id="XP_013379577.1"/>
    </source>
</evidence>
<dbReference type="AlphaFoldDB" id="A0A1S3H0W7"/>
<feature type="compositionally biased region" description="Polar residues" evidence="4">
    <location>
        <begin position="748"/>
        <end position="758"/>
    </location>
</feature>
<keyword evidence="1" id="KW-0433">Leucine-rich repeat</keyword>
<protein>
    <submittedName>
        <fullName evidence="8">Uncharacterized protein LOC106151046</fullName>
    </submittedName>
</protein>
<sequence length="897" mass="102152">MKGILLLACLVCLLQLASTKKTVLGRPAHLNQKNFQKYCPKRCQITHKAVLTGNTCPFGCFYLWWKGTDYCPLWCRSYKKVFECIRPKDKKPVNRPPRCLHDFPRLEEMILRNMGFKMMFAYYFHHTFKTLKSIDFSFNNIAGTIMRKYFKIQANLPYDVKMENLTKINLAYNKITAFQAATFFQVPHLRYLNMSHNLLPGTVFHGKIWRKKRYCGPFQANAELRILDIGYNKVDRLYPSALECFKNLITLVLDGNPIKQIDDGFLSPAPKLKNLYVQYLKLHIVNLQFLDLEKYSVTSLYIAGTGRMCDCSWWMIVGKVSGYPDDVKETMEMRGPERYTHIRGVNLTKCDIGVYHVKCLRRRPITTSTTSKLVTTTVKPTTTTKKTTTTQIRTTTKKATTTTEKPTTTTTTTKKTTTTAKPTTTTRKTTKPTTTTTTQKTTTTKKPTTTTEKPTTTTAVIEGETPEPETEEEAKLYKQLVPPALENGRVTFDGDPKSYAIHSVKGQHRIMQYALNIRSKIKKIEDQHKKNFYLRLFSTRMDQFLVHYIEQSREASKKELHNKEKEDHDRLIQIKNLKKKLKSKKKLIAKLNKEKRGREKKIEDCEEDKLSAERKRKATERAAKRAAIKAEKKLRNMMMLFIIIAASVLFLVVVVLVAYRCTCGKDAEREADKWNCFRICCRGGAGDVEDNTKFEKMKKHKKKEKGEGDEELLIKSESAENLEETSPSQKSLQKSGEAIYMTPEPFRKTSSVASHGSQGSRKGSRASVSSVRSVGGGSGRGSRQSIPGSQQGSQEYLSESTKRKNRQHMICGCGDTCEKCAPVYEEMSRSLKKAKGDRLRASMLKRQPKSEDGSRSSVRSAKEEVTEEVTEIVEEEVEEVEDAASGDSSEAAKSDTE</sequence>
<dbReference type="PANTHER" id="PTHR24366">
    <property type="entry name" value="IG(IMMUNOGLOBULIN) AND LRR(LEUCINE RICH REPEAT) DOMAINS"/>
    <property type="match status" value="1"/>
</dbReference>
<reference evidence="8" key="1">
    <citation type="submission" date="2025-08" db="UniProtKB">
        <authorList>
            <consortium name="RefSeq"/>
        </authorList>
    </citation>
    <scope>IDENTIFICATION</scope>
    <source>
        <tissue evidence="8">Gonads</tissue>
    </source>
</reference>
<feature type="signal peptide" evidence="6">
    <location>
        <begin position="1"/>
        <end position="19"/>
    </location>
</feature>
<dbReference type="RefSeq" id="XP_013379577.1">
    <property type="nucleotide sequence ID" value="XM_013524123.1"/>
</dbReference>
<dbReference type="KEGG" id="lak:106151046"/>
<organism evidence="7 8">
    <name type="scientific">Lingula anatina</name>
    <name type="common">Brachiopod</name>
    <name type="synonym">Lingula unguis</name>
    <dbReference type="NCBI Taxonomy" id="7574"/>
    <lineage>
        <taxon>Eukaryota</taxon>
        <taxon>Metazoa</taxon>
        <taxon>Spiralia</taxon>
        <taxon>Lophotrochozoa</taxon>
        <taxon>Brachiopoda</taxon>
        <taxon>Linguliformea</taxon>
        <taxon>Lingulata</taxon>
        <taxon>Lingulida</taxon>
        <taxon>Linguloidea</taxon>
        <taxon>Lingulidae</taxon>
        <taxon>Lingula</taxon>
    </lineage>
</organism>
<keyword evidence="3" id="KW-0175">Coiled coil</keyword>
<feature type="coiled-coil region" evidence="3">
    <location>
        <begin position="574"/>
        <end position="622"/>
    </location>
</feature>
<dbReference type="GeneID" id="106151046"/>
<feature type="compositionally biased region" description="Low complexity" evidence="4">
    <location>
        <begin position="781"/>
        <end position="794"/>
    </location>
</feature>
<keyword evidence="7" id="KW-1185">Reference proteome</keyword>
<name>A0A1S3H0W7_LINAN</name>
<feature type="compositionally biased region" description="Low complexity" evidence="4">
    <location>
        <begin position="395"/>
        <end position="458"/>
    </location>
</feature>
<keyword evidence="5" id="KW-1133">Transmembrane helix</keyword>
<keyword evidence="6" id="KW-0732">Signal</keyword>
<evidence type="ECO:0000256" key="5">
    <source>
        <dbReference type="SAM" id="Phobius"/>
    </source>
</evidence>
<evidence type="ECO:0000256" key="1">
    <source>
        <dbReference type="ARBA" id="ARBA00022614"/>
    </source>
</evidence>
<feature type="chain" id="PRO_5010376886" evidence="6">
    <location>
        <begin position="20"/>
        <end position="897"/>
    </location>
</feature>
<dbReference type="Pfam" id="PF13855">
    <property type="entry name" value="LRR_8"/>
    <property type="match status" value="1"/>
</dbReference>
<feature type="transmembrane region" description="Helical" evidence="5">
    <location>
        <begin position="637"/>
        <end position="659"/>
    </location>
</feature>
<dbReference type="InterPro" id="IPR032675">
    <property type="entry name" value="LRR_dom_sf"/>
</dbReference>
<feature type="region of interest" description="Disordered" evidence="4">
    <location>
        <begin position="395"/>
        <end position="472"/>
    </location>
</feature>
<evidence type="ECO:0000256" key="6">
    <source>
        <dbReference type="SAM" id="SignalP"/>
    </source>
</evidence>
<feature type="compositionally biased region" description="Acidic residues" evidence="4">
    <location>
        <begin position="865"/>
        <end position="884"/>
    </location>
</feature>
<dbReference type="SMART" id="SM00369">
    <property type="entry name" value="LRR_TYP"/>
    <property type="match status" value="3"/>
</dbReference>
<feature type="compositionally biased region" description="Low complexity" evidence="4">
    <location>
        <begin position="759"/>
        <end position="773"/>
    </location>
</feature>
<feature type="compositionally biased region" description="Basic and acidic residues" evidence="4">
    <location>
        <begin position="827"/>
        <end position="840"/>
    </location>
</feature>
<dbReference type="Gene3D" id="3.80.10.10">
    <property type="entry name" value="Ribonuclease Inhibitor"/>
    <property type="match status" value="1"/>
</dbReference>
<evidence type="ECO:0000256" key="4">
    <source>
        <dbReference type="SAM" id="MobiDB-lite"/>
    </source>
</evidence>
<evidence type="ECO:0000256" key="3">
    <source>
        <dbReference type="SAM" id="Coils"/>
    </source>
</evidence>
<dbReference type="Proteomes" id="UP000085678">
    <property type="component" value="Unplaced"/>
</dbReference>
<evidence type="ECO:0000313" key="7">
    <source>
        <dbReference type="Proteomes" id="UP000085678"/>
    </source>
</evidence>
<dbReference type="STRING" id="7574.A0A1S3H0W7"/>
<keyword evidence="5" id="KW-0472">Membrane</keyword>
<dbReference type="InParanoid" id="A0A1S3H0W7"/>
<accession>A0A1S3H0W7</accession>
<evidence type="ECO:0000256" key="2">
    <source>
        <dbReference type="ARBA" id="ARBA00022737"/>
    </source>
</evidence>
<feature type="region of interest" description="Disordered" evidence="4">
    <location>
        <begin position="827"/>
        <end position="897"/>
    </location>
</feature>
<feature type="compositionally biased region" description="Basic and acidic residues" evidence="4">
    <location>
        <begin position="848"/>
        <end position="864"/>
    </location>
</feature>
<proteinExistence type="predicted"/>
<feature type="region of interest" description="Disordered" evidence="4">
    <location>
        <begin position="745"/>
        <end position="808"/>
    </location>
</feature>